<evidence type="ECO:0000256" key="2">
    <source>
        <dbReference type="SAM" id="MobiDB-lite"/>
    </source>
</evidence>
<evidence type="ECO:0000313" key="4">
    <source>
        <dbReference type="Proteomes" id="UP000799324"/>
    </source>
</evidence>
<sequence>MAPVKPTAPTKRKRGTAYKTSRGASDFGTITSNRKKRKTNVTSYVEDESEDDLQDDLDLDEETRWFTAKEILKERPGEYFIDWLEPDSNGNPYPPNWVPKENVTKALAAAWKQKKKKKKKEGEKNTPKKPTSKRPAASPAVKRTRPVIESSAPSTPTTQRATVTETPKSRTGSASPFAARTTPRLSRRPALQVQIRPPSDFEPTEYERFSQLPASTSTTAQSSQRQNIEEAGVVLDSQSSNGSGSYNPSVTVTTTSGSSLQPTPASANVGTGGRAVPPEPEPHSPSQEDSLQVLEIPESPAQQEPVLLEQDKNSHTHASFGEGTATSVPQASSGSPTVTGATPVDTRHSEPPSAHEQTQNVSATLPYPLVPTFTNFPRRSVSPLFEPELPPLESPKPVQTQDQPLTGTDEELSHQQQTDQRVRRRDFATVSQATNSVTGENTTQQSLSHLEQRETQQEQNAQIVPTNISQISQSDSGDRVRLSIETQSGASDCGRSSNSGQRTSQKSPIEHPSATSSAASSALSESLPLPPIHSIETPDSALPPRPETPVNTSSLSAQMAEDAESGSAKRGDDDYDVHRSTNPFVARKRTFLTASPAGTRSPSTIPDRGPQQTQEPISLRNAALVNSAATQIPEAPSLAPASAVPRISKLSKSPETPKIDSDRRVDDEAESGINRGQVQAEEIPNADVADEGMAEPSDDEDTGSVLDDDVQLQPGEFIVPLPMDGRQKLWYVHEIQRAKDLLTNFLYKYHDFDRVDEVTRVFQRLKQVEAHVDLIYAGTESPREAIGPQTQARWDYENCVKFQFLGALFDALKEEDMHIVVVVQEDDERLLDMLEKFCQGRLINYIYPAKGRRADPSDASENSETEGRVTMTILSVHSSFVVRPPDVIISLNGAETSTIRKKNWAVHPDRRIVPVIHPLVPRSLSHIERHVPTTLGAKRRLHTIFGALSQIHDKIGRPLVPSPRAPEAAVLVAQYLTCPNNSANGKFPDWPLPSICSIRDVVGYLGEDSPEQVASPVAVPDASSRAISKRPLDVEEHLDPSKRLRLTPQPPRSSPSANEAAEVTHVSDSMPGTAAEPMPLPIALAQISQLQKELAETKEAVKEKEKLLDNAQAWVKHHRSQAATWDKRQNEFEDLYKKYLSSLGKEKTLTAQTEQGAQRLKSLQQRYDNQSAELEKARAEVKEMNRIHASSDDDKDKTIVELRLDLGKAKETERRAISSKATAESNIEYMRGEYQNAQNRASELTTENSQLSADNAKLQQQASGVAVELKKLTLDKSWHLVKDQADKWKNENEALRKMMERKDEEIARLKQPSQRSYGTRGSSLPRSPNPRQAGSRAASPMGGRDRVNTLRNG</sequence>
<feature type="region of interest" description="Disordered" evidence="2">
    <location>
        <begin position="636"/>
        <end position="705"/>
    </location>
</feature>
<feature type="coiled-coil region" evidence="1">
    <location>
        <begin position="1080"/>
        <end position="1110"/>
    </location>
</feature>
<dbReference type="Proteomes" id="UP000799324">
    <property type="component" value="Unassembled WGS sequence"/>
</dbReference>
<dbReference type="Gene3D" id="3.40.50.12360">
    <property type="match status" value="1"/>
</dbReference>
<feature type="compositionally biased region" description="Polar residues" evidence="2">
    <location>
        <begin position="484"/>
        <end position="507"/>
    </location>
</feature>
<dbReference type="PANTHER" id="PTHR24216">
    <property type="entry name" value="PAXILLIN-RELATED"/>
    <property type="match status" value="1"/>
</dbReference>
<feature type="compositionally biased region" description="Polar residues" evidence="2">
    <location>
        <begin position="260"/>
        <end position="269"/>
    </location>
</feature>
<protein>
    <recommendedName>
        <fullName evidence="5">Chromo domain-containing protein</fullName>
    </recommendedName>
</protein>
<feature type="compositionally biased region" description="Low complexity" evidence="2">
    <location>
        <begin position="512"/>
        <end position="527"/>
    </location>
</feature>
<dbReference type="PANTHER" id="PTHR24216:SF8">
    <property type="entry name" value="PAXILLIN, ISOFORM F"/>
    <property type="match status" value="1"/>
</dbReference>
<feature type="compositionally biased region" description="Low complexity" evidence="2">
    <location>
        <begin position="249"/>
        <end position="259"/>
    </location>
</feature>
<dbReference type="InterPro" id="IPR021006">
    <property type="entry name" value="Hda2/3"/>
</dbReference>
<feature type="region of interest" description="Disordered" evidence="2">
    <location>
        <begin position="1300"/>
        <end position="1353"/>
    </location>
</feature>
<evidence type="ECO:0000313" key="3">
    <source>
        <dbReference type="EMBL" id="KAF2657131.1"/>
    </source>
</evidence>
<accession>A0A6A6TCU0</accession>
<feature type="compositionally biased region" description="Polar residues" evidence="2">
    <location>
        <begin position="324"/>
        <end position="340"/>
    </location>
</feature>
<dbReference type="OrthoDB" id="3647690at2759"/>
<feature type="compositionally biased region" description="Basic and acidic residues" evidence="2">
    <location>
        <begin position="567"/>
        <end position="579"/>
    </location>
</feature>
<feature type="region of interest" description="Disordered" evidence="2">
    <location>
        <begin position="1"/>
        <end position="56"/>
    </location>
</feature>
<evidence type="ECO:0000256" key="1">
    <source>
        <dbReference type="SAM" id="Coils"/>
    </source>
</evidence>
<feature type="compositionally biased region" description="Acidic residues" evidence="2">
    <location>
        <begin position="688"/>
        <end position="705"/>
    </location>
</feature>
<feature type="compositionally biased region" description="Polar residues" evidence="2">
    <location>
        <begin position="592"/>
        <end position="614"/>
    </location>
</feature>
<feature type="compositionally biased region" description="Basic and acidic residues" evidence="2">
    <location>
        <begin position="655"/>
        <end position="666"/>
    </location>
</feature>
<gene>
    <name evidence="3" type="ORF">K491DRAFT_691330</name>
</gene>
<feature type="compositionally biased region" description="Low complexity" evidence="2">
    <location>
        <begin position="214"/>
        <end position="224"/>
    </location>
</feature>
<evidence type="ECO:0008006" key="5">
    <source>
        <dbReference type="Google" id="ProtNLM"/>
    </source>
</evidence>
<feature type="region of interest" description="Disordered" evidence="2">
    <location>
        <begin position="85"/>
        <end position="614"/>
    </location>
</feature>
<feature type="compositionally biased region" description="Basic and acidic residues" evidence="2">
    <location>
        <begin position="1030"/>
        <end position="1042"/>
    </location>
</feature>
<feature type="compositionally biased region" description="Polar residues" evidence="2">
    <location>
        <begin position="236"/>
        <end position="248"/>
    </location>
</feature>
<feature type="coiled-coil region" evidence="1">
    <location>
        <begin position="1220"/>
        <end position="1261"/>
    </location>
</feature>
<keyword evidence="1" id="KW-0175">Coiled coil</keyword>
<feature type="compositionally biased region" description="Polar residues" evidence="2">
    <location>
        <begin position="457"/>
        <end position="475"/>
    </location>
</feature>
<dbReference type="EMBL" id="MU004328">
    <property type="protein sequence ID" value="KAF2657131.1"/>
    <property type="molecule type" value="Genomic_DNA"/>
</dbReference>
<feature type="region of interest" description="Disordered" evidence="2">
    <location>
        <begin position="1013"/>
        <end position="1076"/>
    </location>
</feature>
<proteinExistence type="predicted"/>
<feature type="compositionally biased region" description="Basic and acidic residues" evidence="2">
    <location>
        <begin position="1343"/>
        <end position="1353"/>
    </location>
</feature>
<dbReference type="Pfam" id="PF11496">
    <property type="entry name" value="HDA2-3"/>
    <property type="match status" value="1"/>
</dbReference>
<feature type="compositionally biased region" description="Polar residues" evidence="2">
    <location>
        <begin position="18"/>
        <end position="32"/>
    </location>
</feature>
<feature type="compositionally biased region" description="Polar residues" evidence="2">
    <location>
        <begin position="151"/>
        <end position="174"/>
    </location>
</feature>
<dbReference type="InterPro" id="IPR038609">
    <property type="entry name" value="HDA1_su2/3_sf"/>
</dbReference>
<name>A0A6A6TCU0_9PLEO</name>
<organism evidence="3 4">
    <name type="scientific">Lophiostoma macrostomum CBS 122681</name>
    <dbReference type="NCBI Taxonomy" id="1314788"/>
    <lineage>
        <taxon>Eukaryota</taxon>
        <taxon>Fungi</taxon>
        <taxon>Dikarya</taxon>
        <taxon>Ascomycota</taxon>
        <taxon>Pezizomycotina</taxon>
        <taxon>Dothideomycetes</taxon>
        <taxon>Pleosporomycetidae</taxon>
        <taxon>Pleosporales</taxon>
        <taxon>Lophiostomataceae</taxon>
        <taxon>Lophiostoma</taxon>
    </lineage>
</organism>
<keyword evidence="4" id="KW-1185">Reference proteome</keyword>
<reference evidence="3" key="1">
    <citation type="journal article" date="2020" name="Stud. Mycol.">
        <title>101 Dothideomycetes genomes: a test case for predicting lifestyles and emergence of pathogens.</title>
        <authorList>
            <person name="Haridas S."/>
            <person name="Albert R."/>
            <person name="Binder M."/>
            <person name="Bloem J."/>
            <person name="Labutti K."/>
            <person name="Salamov A."/>
            <person name="Andreopoulos B."/>
            <person name="Baker S."/>
            <person name="Barry K."/>
            <person name="Bills G."/>
            <person name="Bluhm B."/>
            <person name="Cannon C."/>
            <person name="Castanera R."/>
            <person name="Culley D."/>
            <person name="Daum C."/>
            <person name="Ezra D."/>
            <person name="Gonzalez J."/>
            <person name="Henrissat B."/>
            <person name="Kuo A."/>
            <person name="Liang C."/>
            <person name="Lipzen A."/>
            <person name="Lutzoni F."/>
            <person name="Magnuson J."/>
            <person name="Mondo S."/>
            <person name="Nolan M."/>
            <person name="Ohm R."/>
            <person name="Pangilinan J."/>
            <person name="Park H.-J."/>
            <person name="Ramirez L."/>
            <person name="Alfaro M."/>
            <person name="Sun H."/>
            <person name="Tritt A."/>
            <person name="Yoshinaga Y."/>
            <person name="Zwiers L.-H."/>
            <person name="Turgeon B."/>
            <person name="Goodwin S."/>
            <person name="Spatafora J."/>
            <person name="Crous P."/>
            <person name="Grigoriev I."/>
        </authorList>
    </citation>
    <scope>NUCLEOTIDE SEQUENCE</scope>
    <source>
        <strain evidence="3">CBS 122681</strain>
    </source>
</reference>
<feature type="compositionally biased region" description="Polar residues" evidence="2">
    <location>
        <begin position="429"/>
        <end position="449"/>
    </location>
</feature>
<feature type="compositionally biased region" description="Acidic residues" evidence="2">
    <location>
        <begin position="45"/>
        <end position="56"/>
    </location>
</feature>
<feature type="compositionally biased region" description="Polar residues" evidence="2">
    <location>
        <begin position="1311"/>
        <end position="1332"/>
    </location>
</feature>
<feature type="coiled-coil region" evidence="1">
    <location>
        <begin position="1157"/>
        <end position="1187"/>
    </location>
</feature>
<dbReference type="GO" id="GO:0070823">
    <property type="term" value="C:HDA1 complex"/>
    <property type="evidence" value="ECO:0007669"/>
    <property type="project" value="InterPro"/>
</dbReference>